<dbReference type="FunFam" id="4.10.60.10:FF:000022">
    <property type="entry name" value="Serine/arginine-rich splicing factor RS2Z32"/>
    <property type="match status" value="1"/>
</dbReference>
<evidence type="ECO:0000313" key="10">
    <source>
        <dbReference type="Proteomes" id="UP000516437"/>
    </source>
</evidence>
<dbReference type="EMBL" id="RXIC02000021">
    <property type="protein sequence ID" value="KAB1218008.1"/>
    <property type="molecule type" value="Genomic_DNA"/>
</dbReference>
<feature type="compositionally biased region" description="Basic residues" evidence="6">
    <location>
        <begin position="209"/>
        <end position="239"/>
    </location>
</feature>
<keyword evidence="2" id="KW-0747">Spliceosome</keyword>
<organism evidence="9 10">
    <name type="scientific">Morella rubra</name>
    <name type="common">Chinese bayberry</name>
    <dbReference type="NCBI Taxonomy" id="262757"/>
    <lineage>
        <taxon>Eukaryota</taxon>
        <taxon>Viridiplantae</taxon>
        <taxon>Streptophyta</taxon>
        <taxon>Embryophyta</taxon>
        <taxon>Tracheophyta</taxon>
        <taxon>Spermatophyta</taxon>
        <taxon>Magnoliopsida</taxon>
        <taxon>eudicotyledons</taxon>
        <taxon>Gunneridae</taxon>
        <taxon>Pentapetalae</taxon>
        <taxon>rosids</taxon>
        <taxon>fabids</taxon>
        <taxon>Fagales</taxon>
        <taxon>Myricaceae</taxon>
        <taxon>Morella</taxon>
    </lineage>
</organism>
<dbReference type="GO" id="GO:0008270">
    <property type="term" value="F:zinc ion binding"/>
    <property type="evidence" value="ECO:0007669"/>
    <property type="project" value="UniProtKB-KW"/>
</dbReference>
<protein>
    <submittedName>
        <fullName evidence="9">Serine/arginine-rich splicing factor RS2Z32</fullName>
    </submittedName>
</protein>
<evidence type="ECO:0000313" key="9">
    <source>
        <dbReference type="EMBL" id="KAB1218008.1"/>
    </source>
</evidence>
<dbReference type="Gene3D" id="3.30.70.330">
    <property type="match status" value="1"/>
</dbReference>
<evidence type="ECO:0000256" key="5">
    <source>
        <dbReference type="PROSITE-ProRule" id="PRU00176"/>
    </source>
</evidence>
<keyword evidence="4" id="KW-0863">Zinc-finger</keyword>
<dbReference type="PROSITE" id="PS50158">
    <property type="entry name" value="ZF_CCHC"/>
    <property type="match status" value="2"/>
</dbReference>
<evidence type="ECO:0000259" key="8">
    <source>
        <dbReference type="PROSITE" id="PS50158"/>
    </source>
</evidence>
<feature type="compositionally biased region" description="Basic and acidic residues" evidence="6">
    <location>
        <begin position="331"/>
        <end position="345"/>
    </location>
</feature>
<evidence type="ECO:0000256" key="4">
    <source>
        <dbReference type="PROSITE-ProRule" id="PRU00047"/>
    </source>
</evidence>
<accession>A0A6A1W2L3</accession>
<dbReference type="Proteomes" id="UP000516437">
    <property type="component" value="Chromosome 3"/>
</dbReference>
<dbReference type="OrthoDB" id="1099063at2759"/>
<feature type="domain" description="CCHC-type" evidence="8">
    <location>
        <begin position="192"/>
        <end position="208"/>
    </location>
</feature>
<dbReference type="GO" id="GO:0005681">
    <property type="term" value="C:spliceosomal complex"/>
    <property type="evidence" value="ECO:0007669"/>
    <property type="project" value="UniProtKB-KW"/>
</dbReference>
<feature type="region of interest" description="Disordered" evidence="6">
    <location>
        <begin position="204"/>
        <end position="375"/>
    </location>
</feature>
<gene>
    <name evidence="9" type="ORF">CJ030_MR3G014582</name>
</gene>
<keyword evidence="3" id="KW-0508">mRNA splicing</keyword>
<evidence type="ECO:0000256" key="1">
    <source>
        <dbReference type="ARBA" id="ARBA00022664"/>
    </source>
</evidence>
<name>A0A6A1W2L3_9ROSI</name>
<evidence type="ECO:0000259" key="7">
    <source>
        <dbReference type="PROSITE" id="PS50102"/>
    </source>
</evidence>
<dbReference type="SMART" id="SM00360">
    <property type="entry name" value="RRM"/>
    <property type="match status" value="1"/>
</dbReference>
<dbReference type="PROSITE" id="PS50102">
    <property type="entry name" value="RRM"/>
    <property type="match status" value="1"/>
</dbReference>
<keyword evidence="5" id="KW-0694">RNA-binding</keyword>
<dbReference type="SMART" id="SM00343">
    <property type="entry name" value="ZnF_C2HC"/>
    <property type="match status" value="2"/>
</dbReference>
<dbReference type="SUPFAM" id="SSF54928">
    <property type="entry name" value="RNA-binding domain, RBD"/>
    <property type="match status" value="1"/>
</dbReference>
<dbReference type="InterPro" id="IPR050907">
    <property type="entry name" value="SRSF"/>
</dbReference>
<evidence type="ECO:0000256" key="3">
    <source>
        <dbReference type="ARBA" id="ARBA00023187"/>
    </source>
</evidence>
<keyword evidence="10" id="KW-1185">Reference proteome</keyword>
<evidence type="ECO:0000256" key="6">
    <source>
        <dbReference type="SAM" id="MobiDB-lite"/>
    </source>
</evidence>
<dbReference type="PANTHER" id="PTHR23147">
    <property type="entry name" value="SERINE/ARGININE RICH SPLICING FACTOR"/>
    <property type="match status" value="1"/>
</dbReference>
<dbReference type="Pfam" id="PF00098">
    <property type="entry name" value="zf-CCHC"/>
    <property type="match status" value="2"/>
</dbReference>
<feature type="compositionally biased region" description="Polar residues" evidence="6">
    <location>
        <begin position="284"/>
        <end position="295"/>
    </location>
</feature>
<keyword evidence="1" id="KW-0507">mRNA processing</keyword>
<dbReference type="InterPro" id="IPR000504">
    <property type="entry name" value="RRM_dom"/>
</dbReference>
<keyword evidence="4" id="KW-0479">Metal-binding</keyword>
<feature type="domain" description="RRM" evidence="7">
    <location>
        <begin position="11"/>
        <end position="148"/>
    </location>
</feature>
<dbReference type="Gene3D" id="4.10.60.10">
    <property type="entry name" value="Zinc finger, CCHC-type"/>
    <property type="match status" value="2"/>
</dbReference>
<keyword evidence="4" id="KW-0862">Zinc</keyword>
<dbReference type="SUPFAM" id="SSF57756">
    <property type="entry name" value="Retrovirus zinc finger-like domains"/>
    <property type="match status" value="1"/>
</dbReference>
<evidence type="ECO:0000256" key="2">
    <source>
        <dbReference type="ARBA" id="ARBA00022728"/>
    </source>
</evidence>
<reference evidence="9 10" key="1">
    <citation type="journal article" date="2019" name="Plant Biotechnol. J.">
        <title>The red bayberry genome and genetic basis of sex determination.</title>
        <authorList>
            <person name="Jia H.M."/>
            <person name="Jia H.J."/>
            <person name="Cai Q.L."/>
            <person name="Wang Y."/>
            <person name="Zhao H.B."/>
            <person name="Yang W.F."/>
            <person name="Wang G.Y."/>
            <person name="Li Y.H."/>
            <person name="Zhan D.L."/>
            <person name="Shen Y.T."/>
            <person name="Niu Q.F."/>
            <person name="Chang L."/>
            <person name="Qiu J."/>
            <person name="Zhao L."/>
            <person name="Xie H.B."/>
            <person name="Fu W.Y."/>
            <person name="Jin J."/>
            <person name="Li X.W."/>
            <person name="Jiao Y."/>
            <person name="Zhou C.C."/>
            <person name="Tu T."/>
            <person name="Chai C.Y."/>
            <person name="Gao J.L."/>
            <person name="Fan L.J."/>
            <person name="van de Weg E."/>
            <person name="Wang J.Y."/>
            <person name="Gao Z.S."/>
        </authorList>
    </citation>
    <scope>NUCLEOTIDE SEQUENCE [LARGE SCALE GENOMIC DNA]</scope>
    <source>
        <tissue evidence="9">Leaves</tissue>
    </source>
</reference>
<dbReference type="InterPro" id="IPR036875">
    <property type="entry name" value="Znf_CCHC_sf"/>
</dbReference>
<dbReference type="GO" id="GO:0006397">
    <property type="term" value="P:mRNA processing"/>
    <property type="evidence" value="ECO:0007669"/>
    <property type="project" value="UniProtKB-KW"/>
</dbReference>
<dbReference type="GO" id="GO:0003723">
    <property type="term" value="F:RNA binding"/>
    <property type="evidence" value="ECO:0007669"/>
    <property type="project" value="UniProtKB-UniRule"/>
</dbReference>
<dbReference type="InterPro" id="IPR035979">
    <property type="entry name" value="RBD_domain_sf"/>
</dbReference>
<dbReference type="InterPro" id="IPR012677">
    <property type="entry name" value="Nucleotide-bd_a/b_plait_sf"/>
</dbReference>
<dbReference type="InterPro" id="IPR001878">
    <property type="entry name" value="Znf_CCHC"/>
</dbReference>
<feature type="domain" description="CCHC-type" evidence="8">
    <location>
        <begin position="170"/>
        <end position="185"/>
    </location>
</feature>
<comment type="caution">
    <text evidence="9">The sequence shown here is derived from an EMBL/GenBank/DDBJ whole genome shotgun (WGS) entry which is preliminary data.</text>
</comment>
<proteinExistence type="predicted"/>
<feature type="compositionally biased region" description="Basic and acidic residues" evidence="6">
    <location>
        <begin position="245"/>
        <end position="266"/>
    </location>
</feature>
<dbReference type="GO" id="GO:0008380">
    <property type="term" value="P:RNA splicing"/>
    <property type="evidence" value="ECO:0007669"/>
    <property type="project" value="UniProtKB-KW"/>
</dbReference>
<dbReference type="FunFam" id="4.10.60.10:FF:000003">
    <property type="entry name" value="serine/arginine-rich splicing factor RS2Z32-like isoform X1"/>
    <property type="match status" value="1"/>
</dbReference>
<sequence length="375" mass="42136">MPRYDDRYGGTRLYVGRLSSRTRSRDLDDLFSRYGRLLPNLEVCGERVNLGGFGESFYNVIACFYGNGNNLKVVFSSSVRGEVSTLRYLCLDGLTVSGTRLRRVRDVDMKRDFAFVEFSDPRDAEDAVYGMNGRDVDGSRMIVEFAKGGPRGPGGSREYLGRGPPPGSGRCFNCGIDGHWARDCKAGDWKNKCYRCGERGHIERNCKNSPKKLRGRSYSRSPSPRRGRNRSYSRGRSYSRSRSPLKSERSLERDNRRSRSPRDSRSPKQHRSSPPPSKGRKHSPTPNERSPQERGSPSPRDDGRQANGSDYSGSPRGRSRSPMDDADAEVPPDRNYRSPAEENGHSRSPSPIRKDDRSPVEDDDNHGSPRGSESN</sequence>
<dbReference type="Pfam" id="PF00076">
    <property type="entry name" value="RRM_1"/>
    <property type="match status" value="1"/>
</dbReference>
<dbReference type="AlphaFoldDB" id="A0A6A1W2L3"/>